<organism evidence="1 2">
    <name type="scientific">Candidatus Xenolissoclinum pacificiensis L6</name>
    <dbReference type="NCBI Taxonomy" id="1401685"/>
    <lineage>
        <taxon>Bacteria</taxon>
        <taxon>Pseudomonadati</taxon>
        <taxon>Pseudomonadota</taxon>
        <taxon>Alphaproteobacteria</taxon>
        <taxon>Rickettsiales</taxon>
        <taxon>Anaplasmataceae</taxon>
        <taxon>Candidatus Xenolissoclinum</taxon>
    </lineage>
</organism>
<keyword evidence="2" id="KW-1185">Reference proteome</keyword>
<evidence type="ECO:0000313" key="2">
    <source>
        <dbReference type="Proteomes" id="UP000018951"/>
    </source>
</evidence>
<name>W2UZ25_9RICK</name>
<sequence>MPVLDLTDALTKIILEWYGGQLVLIGNVLRSEIPGLSSKKFSIDD</sequence>
<evidence type="ECO:0000313" key="1">
    <source>
        <dbReference type="EMBL" id="ETO91381.1"/>
    </source>
</evidence>
<dbReference type="AlphaFoldDB" id="W2UZ25"/>
<proteinExistence type="predicted"/>
<reference evidence="1 2" key="1">
    <citation type="journal article" date="2013" name="PLoS ONE">
        <title>Bacterial endosymbiosis in a chordate host: long-term co-evolution and conservation of secondary metabolism.</title>
        <authorList>
            <person name="Kwan J.C."/>
            <person name="Schmidt E.W."/>
        </authorList>
    </citation>
    <scope>NUCLEOTIDE SEQUENCE [LARGE SCALE GENOMIC DNA]</scope>
    <source>
        <strain evidence="2">L6</strain>
    </source>
</reference>
<gene>
    <name evidence="1" type="ORF">P857_296</name>
</gene>
<dbReference type="Proteomes" id="UP000018951">
    <property type="component" value="Unassembled WGS sequence"/>
</dbReference>
<protein>
    <submittedName>
        <fullName evidence="1">Uncharacterized protein</fullName>
    </submittedName>
</protein>
<comment type="caution">
    <text evidence="1">The sequence shown here is derived from an EMBL/GenBank/DDBJ whole genome shotgun (WGS) entry which is preliminary data.</text>
</comment>
<accession>W2UZ25</accession>
<dbReference type="EMBL" id="AXCJ01000005">
    <property type="protein sequence ID" value="ETO91381.1"/>
    <property type="molecule type" value="Genomic_DNA"/>
</dbReference>